<name>A0ABT9PBQ5_9ACTN</name>
<feature type="domain" description="NAD(P)-binding" evidence="1">
    <location>
        <begin position="62"/>
        <end position="225"/>
    </location>
</feature>
<dbReference type="InterPro" id="IPR051606">
    <property type="entry name" value="Polyketide_Oxido-like"/>
</dbReference>
<organism evidence="2 3">
    <name type="scientific">Kineosporia succinea</name>
    <dbReference type="NCBI Taxonomy" id="84632"/>
    <lineage>
        <taxon>Bacteria</taxon>
        <taxon>Bacillati</taxon>
        <taxon>Actinomycetota</taxon>
        <taxon>Actinomycetes</taxon>
        <taxon>Kineosporiales</taxon>
        <taxon>Kineosporiaceae</taxon>
        <taxon>Kineosporia</taxon>
    </lineage>
</organism>
<reference evidence="2 3" key="1">
    <citation type="submission" date="2023-07" db="EMBL/GenBank/DDBJ databases">
        <title>Sequencing the genomes of 1000 actinobacteria strains.</title>
        <authorList>
            <person name="Klenk H.-P."/>
        </authorList>
    </citation>
    <scope>NUCLEOTIDE SEQUENCE [LARGE SCALE GENOMIC DNA]</scope>
    <source>
        <strain evidence="2 3">DSM 44388</strain>
    </source>
</reference>
<proteinExistence type="predicted"/>
<evidence type="ECO:0000313" key="2">
    <source>
        <dbReference type="EMBL" id="MDP9830139.1"/>
    </source>
</evidence>
<evidence type="ECO:0000313" key="3">
    <source>
        <dbReference type="Proteomes" id="UP001235712"/>
    </source>
</evidence>
<dbReference type="PANTHER" id="PTHR43355">
    <property type="entry name" value="FLAVIN REDUCTASE (NADPH)"/>
    <property type="match status" value="1"/>
</dbReference>
<gene>
    <name evidence="2" type="ORF">J2S57_005888</name>
</gene>
<dbReference type="RefSeq" id="WP_307249034.1">
    <property type="nucleotide sequence ID" value="NZ_JAUSQZ010000001.1"/>
</dbReference>
<feature type="domain" description="NAD(P)-binding" evidence="1">
    <location>
        <begin position="8"/>
        <end position="41"/>
    </location>
</feature>
<dbReference type="Proteomes" id="UP001235712">
    <property type="component" value="Unassembled WGS sequence"/>
</dbReference>
<accession>A0ABT9PBQ5</accession>
<dbReference type="InterPro" id="IPR036291">
    <property type="entry name" value="NAD(P)-bd_dom_sf"/>
</dbReference>
<comment type="caution">
    <text evidence="2">The sequence shown here is derived from an EMBL/GenBank/DDBJ whole genome shotgun (WGS) entry which is preliminary data.</text>
</comment>
<dbReference type="InterPro" id="IPR016040">
    <property type="entry name" value="NAD(P)-bd_dom"/>
</dbReference>
<dbReference type="PANTHER" id="PTHR43355:SF2">
    <property type="entry name" value="FLAVIN REDUCTASE (NADPH)"/>
    <property type="match status" value="1"/>
</dbReference>
<dbReference type="Pfam" id="PF13460">
    <property type="entry name" value="NAD_binding_10"/>
    <property type="match status" value="2"/>
</dbReference>
<protein>
    <recommendedName>
        <fullName evidence="1">NAD(P)-binding domain-containing protein</fullName>
    </recommendedName>
</protein>
<evidence type="ECO:0000259" key="1">
    <source>
        <dbReference type="Pfam" id="PF13460"/>
    </source>
</evidence>
<dbReference type="Gene3D" id="3.40.50.720">
    <property type="entry name" value="NAD(P)-binding Rossmann-like Domain"/>
    <property type="match status" value="1"/>
</dbReference>
<dbReference type="EMBL" id="JAUSQZ010000001">
    <property type="protein sequence ID" value="MDP9830139.1"/>
    <property type="molecule type" value="Genomic_DNA"/>
</dbReference>
<dbReference type="SUPFAM" id="SSF51735">
    <property type="entry name" value="NAD(P)-binding Rossmann-fold domains"/>
    <property type="match status" value="1"/>
</dbReference>
<keyword evidence="3" id="KW-1185">Reference proteome</keyword>
<sequence>MRIAVLAATGRTGRHLTAQALARGHQVVALARTPADVPGPADWAASATSATSAASDASGTSGASAASDASDASAEGRLIRVAADVRDLASLTAALQDADVVVSGLGQTKNSPDDLLASAAGHLTDLMGPRVVWLGAFGTGPSAGAAGPLTRGILRVALGSEIPDRVRADARVLEAGGTVFHAGPLTDGPLGASRRVVPLSQAPRNLFPRTVSRATVAAGMLDVAERAGEGGVFLPLP</sequence>